<sequence length="110" mass="12612">MSEANSLEESVIFESYRLSEMKKAKKIPRNALMVQSLSQSGTAELFILGNVPQDMELLKAIAAIRTGDRKDVTDKAFTHKKNEFSLINGFHFWESSSCFRFKRPSWISYT</sequence>
<dbReference type="AlphaFoldDB" id="A0A7R8HBG9"/>
<dbReference type="Proteomes" id="UP000675881">
    <property type="component" value="Chromosome 6"/>
</dbReference>
<evidence type="ECO:0000313" key="1">
    <source>
        <dbReference type="EMBL" id="CAF2981155.1"/>
    </source>
</evidence>
<evidence type="ECO:0000313" key="2">
    <source>
        <dbReference type="Proteomes" id="UP000675881"/>
    </source>
</evidence>
<keyword evidence="2" id="KW-1185">Reference proteome</keyword>
<proteinExistence type="predicted"/>
<organism evidence="1 2">
    <name type="scientific">Lepeophtheirus salmonis</name>
    <name type="common">Salmon louse</name>
    <name type="synonym">Caligus salmonis</name>
    <dbReference type="NCBI Taxonomy" id="72036"/>
    <lineage>
        <taxon>Eukaryota</taxon>
        <taxon>Metazoa</taxon>
        <taxon>Ecdysozoa</taxon>
        <taxon>Arthropoda</taxon>
        <taxon>Crustacea</taxon>
        <taxon>Multicrustacea</taxon>
        <taxon>Hexanauplia</taxon>
        <taxon>Copepoda</taxon>
        <taxon>Siphonostomatoida</taxon>
        <taxon>Caligidae</taxon>
        <taxon>Lepeophtheirus</taxon>
    </lineage>
</organism>
<accession>A0A7R8HBG9</accession>
<protein>
    <submittedName>
        <fullName evidence="1">(salmon louse) hypothetical protein</fullName>
    </submittedName>
</protein>
<gene>
    <name evidence="1" type="ORF">LSAA_12267</name>
</gene>
<name>A0A7R8HBG9_LEPSM</name>
<dbReference type="EMBL" id="HG994585">
    <property type="protein sequence ID" value="CAF2981155.1"/>
    <property type="molecule type" value="Genomic_DNA"/>
</dbReference>
<reference evidence="1" key="1">
    <citation type="submission" date="2021-02" db="EMBL/GenBank/DDBJ databases">
        <authorList>
            <person name="Bekaert M."/>
        </authorList>
    </citation>
    <scope>NUCLEOTIDE SEQUENCE</scope>
    <source>
        <strain evidence="1">IoA-00</strain>
    </source>
</reference>